<feature type="domain" description="HAT C-terminal dimerisation" evidence="7">
    <location>
        <begin position="740"/>
        <end position="810"/>
    </location>
</feature>
<gene>
    <name evidence="8" type="ORF">Forpe1208_v016433</name>
</gene>
<evidence type="ECO:0000259" key="7">
    <source>
        <dbReference type="Pfam" id="PF05699"/>
    </source>
</evidence>
<evidence type="ECO:0000256" key="5">
    <source>
        <dbReference type="ARBA" id="ARBA00023242"/>
    </source>
</evidence>
<dbReference type="GO" id="GO:0005634">
    <property type="term" value="C:nucleus"/>
    <property type="evidence" value="ECO:0007669"/>
    <property type="project" value="UniProtKB-SubCell"/>
</dbReference>
<dbReference type="AlphaFoldDB" id="A0A8J5NFY7"/>
<comment type="caution">
    <text evidence="8">The sequence shown here is derived from an EMBL/GenBank/DDBJ whole genome shotgun (WGS) entry which is preliminary data.</text>
</comment>
<keyword evidence="5" id="KW-0539">Nucleus</keyword>
<feature type="region of interest" description="Disordered" evidence="6">
    <location>
        <begin position="1"/>
        <end position="28"/>
    </location>
</feature>
<accession>A0A8J5NFY7</accession>
<dbReference type="InterPro" id="IPR052035">
    <property type="entry name" value="ZnF_BED_domain_contain"/>
</dbReference>
<evidence type="ECO:0000256" key="4">
    <source>
        <dbReference type="ARBA" id="ARBA00022833"/>
    </source>
</evidence>
<protein>
    <submittedName>
        <fullName evidence="8">Putative AC transposase</fullName>
    </submittedName>
</protein>
<dbReference type="GO" id="GO:0008270">
    <property type="term" value="F:zinc ion binding"/>
    <property type="evidence" value="ECO:0007669"/>
    <property type="project" value="UniProtKB-KW"/>
</dbReference>
<dbReference type="GO" id="GO:0046983">
    <property type="term" value="F:protein dimerization activity"/>
    <property type="evidence" value="ECO:0007669"/>
    <property type="project" value="InterPro"/>
</dbReference>
<proteinExistence type="predicted"/>
<evidence type="ECO:0000256" key="6">
    <source>
        <dbReference type="SAM" id="MobiDB-lite"/>
    </source>
</evidence>
<evidence type="ECO:0000313" key="8">
    <source>
        <dbReference type="EMBL" id="KAG7403256.1"/>
    </source>
</evidence>
<keyword evidence="4" id="KW-0862">Zinc</keyword>
<dbReference type="Proteomes" id="UP000694050">
    <property type="component" value="Unassembled WGS sequence"/>
</dbReference>
<reference evidence="8" key="1">
    <citation type="submission" date="2021-04" db="EMBL/GenBank/DDBJ databases">
        <title>First draft genome resource for Brassicaceae pathogens Fusarium oxysporum f. sp. raphani and Fusarium oxysporum f. sp. rapae.</title>
        <authorList>
            <person name="Asai S."/>
        </authorList>
    </citation>
    <scope>NUCLEOTIDE SEQUENCE</scope>
    <source>
        <strain evidence="8">Tf1208</strain>
    </source>
</reference>
<dbReference type="InterPro" id="IPR008906">
    <property type="entry name" value="HATC_C_dom"/>
</dbReference>
<keyword evidence="2" id="KW-0479">Metal-binding</keyword>
<evidence type="ECO:0000313" key="9">
    <source>
        <dbReference type="Proteomes" id="UP000694050"/>
    </source>
</evidence>
<feature type="region of interest" description="Disordered" evidence="6">
    <location>
        <begin position="809"/>
        <end position="850"/>
    </location>
</feature>
<evidence type="ECO:0000256" key="2">
    <source>
        <dbReference type="ARBA" id="ARBA00022723"/>
    </source>
</evidence>
<sequence length="1004" mass="114449">MDSFDEEDAASTPPPPSELSTSSASTKYAPSRFPDYEAWTIDKFERFPGFTICHDPSRERTWWWQFGFRMKDNRSQPHKIVWICERCFLRNRLKTTHYVFIASTAGGIVRHLSREHKVVPPSRQRTGPVSGNGGAQRNLLDMLHADPTNPRDQSLLSNLHSLFDPAVNQLLLLDWLTYHNLPFNLVNSERFRRLLLYNNPSLQEEQIPSDRTLVNLLTNEYNRARGPVHVLLQKARSMIHFTFDGWTSRQNASFLGINAHFVDRDWKQWRILLALPALRNRHTGAALADEVADTICAFGLQDRIGYYTLDNATNNDTAMEALAAEFDFDKDERRIRCAPHFLNLAVRAMMYGSKRDNFDELLAHWGDKDFMTEEDEQRQLSDAINELGTDDDFGTPSMEEDLELETAPEQSQDQCQVPEIINAEKVDKYRKFGPFGKLHNIGIALRMNSQLLEDFYEAQRQTAPTEPVLAWVQNVCTRWQSDEAMASRALLKRSAVNRMLSIVEERWVSQGGKEQDRPAILKENLSLEEWKVVATVQKILQPFKVASKQLQGEGISGKRSTSGGFDEYFQVVEMLLDHLELAVQGVIIEENDDHIMEEVHLFDDMDAKTRKLLKIYIKLGWKKLNDYYGKLTSTAYVAAVVFHPCKKWRTLEQLWNQLPSRQTSEWRKTYEGNLTRVWEEKYKDMAHEVACNAVSASESNSALDYIERRLAFSRSLVRPDSQERQSKRRKQSATLPVQDELDQYLSEPPVDNIAYKVDPIAWWRDVGAVRFPRLSYMAVDFLTIASSSAETERDFSSCGRMVTPLRLCPKTTMKHQQRSPQQGMNTNGIDNCSSDSGNDEPPSTPQYSSTTWLPYEMVSMNQDAPNGSLHHASSYIDFETQVYGHHMPQYYDYRQKAPASVLHEYHGVSVPEQNAHFQLFHRAAAVPEQAAYASEAGSPGVATMTSPVPGRDQLPTQVECPPMELPCSAPGITTSIQSGLSTFHATSVPGLMIPEGFNPHQSRS</sequence>
<dbReference type="Pfam" id="PF05699">
    <property type="entry name" value="Dimer_Tnp_hAT"/>
    <property type="match status" value="1"/>
</dbReference>
<dbReference type="EMBL" id="JAELUQ010000015">
    <property type="protein sequence ID" value="KAG7403256.1"/>
    <property type="molecule type" value="Genomic_DNA"/>
</dbReference>
<feature type="compositionally biased region" description="Polar residues" evidence="6">
    <location>
        <begin position="818"/>
        <end position="836"/>
    </location>
</feature>
<evidence type="ECO:0000256" key="3">
    <source>
        <dbReference type="ARBA" id="ARBA00022771"/>
    </source>
</evidence>
<evidence type="ECO:0000256" key="1">
    <source>
        <dbReference type="ARBA" id="ARBA00004123"/>
    </source>
</evidence>
<name>A0A8J5NFY7_FUSOX</name>
<organism evidence="8 9">
    <name type="scientific">Fusarium oxysporum f. sp. rapae</name>
    <dbReference type="NCBI Taxonomy" id="485398"/>
    <lineage>
        <taxon>Eukaryota</taxon>
        <taxon>Fungi</taxon>
        <taxon>Dikarya</taxon>
        <taxon>Ascomycota</taxon>
        <taxon>Pezizomycotina</taxon>
        <taxon>Sordariomycetes</taxon>
        <taxon>Hypocreomycetidae</taxon>
        <taxon>Hypocreales</taxon>
        <taxon>Nectriaceae</taxon>
        <taxon>Fusarium</taxon>
        <taxon>Fusarium oxysporum species complex</taxon>
    </lineage>
</organism>
<keyword evidence="3" id="KW-0863">Zinc-finger</keyword>
<dbReference type="PANTHER" id="PTHR46481:SF10">
    <property type="entry name" value="ZINC FINGER BED DOMAIN-CONTAINING PROTEIN 39"/>
    <property type="match status" value="1"/>
</dbReference>
<comment type="subcellular location">
    <subcellularLocation>
        <location evidence="1">Nucleus</location>
    </subcellularLocation>
</comment>
<dbReference type="PANTHER" id="PTHR46481">
    <property type="entry name" value="ZINC FINGER BED DOMAIN-CONTAINING PROTEIN 4"/>
    <property type="match status" value="1"/>
</dbReference>